<dbReference type="OrthoDB" id="3482507at2"/>
<dbReference type="Gene3D" id="3.30.70.1230">
    <property type="entry name" value="Nucleotide cyclase"/>
    <property type="match status" value="1"/>
</dbReference>
<dbReference type="SUPFAM" id="SSF55073">
    <property type="entry name" value="Nucleotide cyclase"/>
    <property type="match status" value="1"/>
</dbReference>
<evidence type="ECO:0000313" key="3">
    <source>
        <dbReference type="Proteomes" id="UP000095349"/>
    </source>
</evidence>
<keyword evidence="3" id="KW-1185">Reference proteome</keyword>
<sequence length="272" mass="28458">MSSAGAIHRLVVYADACASGTLDMAAKTRMRSAMYGAFGEAYASIGVEPGQIHQEDRGDGILAALRPDVPPTLMVGRWLDTLYECLREHNAGRDPRLRLRVGMNAGLVLDDGAGLVGRAVDLACRLCDSATAKAVMARATDADLLVVVSGWLYDNVVSEGGRYVEPAHYRPARVSAKETDETAWFHIPKRPAPPLPGDPGGDPSGTAGDRPGAAPTGGGPSTGGGPPPRTAEAPPTAVRRYRAGGDLQVFEGNTINGGFTGIRKDRDGGERA</sequence>
<dbReference type="PATRIC" id="fig|285473.5.peg.4836"/>
<dbReference type="STRING" id="285473.A4G23_04598"/>
<evidence type="ECO:0008006" key="4">
    <source>
        <dbReference type="Google" id="ProtNLM"/>
    </source>
</evidence>
<dbReference type="RefSeq" id="WP_079140313.1">
    <property type="nucleotide sequence ID" value="NZ_CP017316.1"/>
</dbReference>
<feature type="region of interest" description="Disordered" evidence="1">
    <location>
        <begin position="174"/>
        <end position="272"/>
    </location>
</feature>
<dbReference type="AlphaFoldDB" id="A0A1D8G8D1"/>
<dbReference type="GeneID" id="33066198"/>
<dbReference type="KEGG" id="srn:A4G23_04598"/>
<evidence type="ECO:0000256" key="1">
    <source>
        <dbReference type="SAM" id="MobiDB-lite"/>
    </source>
</evidence>
<accession>A0A1D8G8D1</accession>
<name>A0A1D8G8D1_9ACTN</name>
<proteinExistence type="predicted"/>
<evidence type="ECO:0000313" key="2">
    <source>
        <dbReference type="EMBL" id="AOT61709.1"/>
    </source>
</evidence>
<feature type="compositionally biased region" description="Gly residues" evidence="1">
    <location>
        <begin position="215"/>
        <end position="224"/>
    </location>
</feature>
<dbReference type="InterPro" id="IPR029787">
    <property type="entry name" value="Nucleotide_cyclase"/>
</dbReference>
<reference evidence="2 3" key="1">
    <citation type="submission" date="2016-09" db="EMBL/GenBank/DDBJ databases">
        <title>Streptomyces rubrolavendulae MJM4426 Genome sequencing and assembly.</title>
        <authorList>
            <person name="Kim J.-G."/>
        </authorList>
    </citation>
    <scope>NUCLEOTIDE SEQUENCE [LARGE SCALE GENOMIC DNA]</scope>
    <source>
        <strain evidence="2 3">MJM4426</strain>
    </source>
</reference>
<organism evidence="2 3">
    <name type="scientific">Streptomyces rubrolavendulae</name>
    <dbReference type="NCBI Taxonomy" id="285473"/>
    <lineage>
        <taxon>Bacteria</taxon>
        <taxon>Bacillati</taxon>
        <taxon>Actinomycetota</taxon>
        <taxon>Actinomycetes</taxon>
        <taxon>Kitasatosporales</taxon>
        <taxon>Streptomycetaceae</taxon>
        <taxon>Streptomyces</taxon>
    </lineage>
</organism>
<feature type="compositionally biased region" description="Basic and acidic residues" evidence="1">
    <location>
        <begin position="262"/>
        <end position="272"/>
    </location>
</feature>
<feature type="compositionally biased region" description="Low complexity" evidence="1">
    <location>
        <begin position="204"/>
        <end position="214"/>
    </location>
</feature>
<gene>
    <name evidence="2" type="ORF">A4G23_04598</name>
</gene>
<dbReference type="Proteomes" id="UP000095349">
    <property type="component" value="Chromosome"/>
</dbReference>
<protein>
    <recommendedName>
        <fullName evidence="4">Guanylate cyclase domain-containing protein</fullName>
    </recommendedName>
</protein>
<dbReference type="EMBL" id="CP017316">
    <property type="protein sequence ID" value="AOT61709.1"/>
    <property type="molecule type" value="Genomic_DNA"/>
</dbReference>